<proteinExistence type="predicted"/>
<sequence>MSYCMMDAESPYLKTTLCSRCNAEFLAIERVAEPSIKKKLRTTMYLPSETETAQLFTIVRDCQQDLGRYDSEINFLTKALDRLKDQRQRLQRFTDEHRTLISVVRRLPNELLSEIFALACADSLVVSRKQIFAQTLKISQVCSNWRKAVHSLPKLWSSLIVNLTNDRKGVNELVDLYLERSHGLPLTLKILARSTWFLEDEEYTSDWPERLSSQSWSIFSTMLEFSQRWRNVSIEMHWDLMDHVMEKVPILSEGEGLYFDQLQQLEIKWEPYSYHYERSNHLIDTLGLLGDLRSLRIDMYHDSFFSLDPEAMADVKTLVVRKSIFESNVVPLFKCFPHVENLELTCVFDEEFGPPISGLPDLPQIICRLKHLTLWIGPSLPASHLVAALTLPCLTHLCLRGEIEDQDQHGSTWVNNLKTMLSQSPHLQNLELVGKPFQADTHMTEILSIIPHLTHLKIDVSPSEKPHFQLQVAPLSKPKESSATRILGALTLEPLNANSYILPRLTHLDIEFEELARSADKSSLLDPVVALAMTQSRRRNVPRGCVPLEHIHFVGWFVNSQSAKLFDTVLPDFLCLRESGLDFKLDCF</sequence>
<dbReference type="SUPFAM" id="SSF52047">
    <property type="entry name" value="RNI-like"/>
    <property type="match status" value="1"/>
</dbReference>
<dbReference type="PROSITE" id="PS50181">
    <property type="entry name" value="FBOX"/>
    <property type="match status" value="1"/>
</dbReference>
<reference evidence="3 4" key="1">
    <citation type="submission" date="2024-01" db="EMBL/GenBank/DDBJ databases">
        <title>A draft genome for the cacao thread blight pathogen Marasmiellus scandens.</title>
        <authorList>
            <person name="Baruah I.K."/>
            <person name="Leung J."/>
            <person name="Bukari Y."/>
            <person name="Amoako-Attah I."/>
            <person name="Meinhardt L.W."/>
            <person name="Bailey B.A."/>
            <person name="Cohen S.P."/>
        </authorList>
    </citation>
    <scope>NUCLEOTIDE SEQUENCE [LARGE SCALE GENOMIC DNA]</scope>
    <source>
        <strain evidence="3 4">GH-19</strain>
    </source>
</reference>
<evidence type="ECO:0000256" key="1">
    <source>
        <dbReference type="SAM" id="Coils"/>
    </source>
</evidence>
<name>A0ABR1K5K6_9AGAR</name>
<accession>A0ABR1K5K6</accession>
<dbReference type="Gene3D" id="3.80.10.10">
    <property type="entry name" value="Ribonuclease Inhibitor"/>
    <property type="match status" value="1"/>
</dbReference>
<dbReference type="EMBL" id="JBANRG010000002">
    <property type="protein sequence ID" value="KAK7470146.1"/>
    <property type="molecule type" value="Genomic_DNA"/>
</dbReference>
<evidence type="ECO:0000259" key="2">
    <source>
        <dbReference type="PROSITE" id="PS50181"/>
    </source>
</evidence>
<keyword evidence="1" id="KW-0175">Coiled coil</keyword>
<dbReference type="InterPro" id="IPR001810">
    <property type="entry name" value="F-box_dom"/>
</dbReference>
<comment type="caution">
    <text evidence="3">The sequence shown here is derived from an EMBL/GenBank/DDBJ whole genome shotgun (WGS) entry which is preliminary data.</text>
</comment>
<protein>
    <recommendedName>
        <fullName evidence="2">F-box domain-containing protein</fullName>
    </recommendedName>
</protein>
<feature type="domain" description="F-box" evidence="2">
    <location>
        <begin position="101"/>
        <end position="159"/>
    </location>
</feature>
<organism evidence="3 4">
    <name type="scientific">Marasmiellus scandens</name>
    <dbReference type="NCBI Taxonomy" id="2682957"/>
    <lineage>
        <taxon>Eukaryota</taxon>
        <taxon>Fungi</taxon>
        <taxon>Dikarya</taxon>
        <taxon>Basidiomycota</taxon>
        <taxon>Agaricomycotina</taxon>
        <taxon>Agaricomycetes</taxon>
        <taxon>Agaricomycetidae</taxon>
        <taxon>Agaricales</taxon>
        <taxon>Marasmiineae</taxon>
        <taxon>Omphalotaceae</taxon>
        <taxon>Marasmiellus</taxon>
    </lineage>
</organism>
<dbReference type="InterPro" id="IPR032675">
    <property type="entry name" value="LRR_dom_sf"/>
</dbReference>
<dbReference type="Proteomes" id="UP001498398">
    <property type="component" value="Unassembled WGS sequence"/>
</dbReference>
<dbReference type="Gene3D" id="1.20.1280.50">
    <property type="match status" value="1"/>
</dbReference>
<feature type="coiled-coil region" evidence="1">
    <location>
        <begin position="66"/>
        <end position="96"/>
    </location>
</feature>
<evidence type="ECO:0000313" key="3">
    <source>
        <dbReference type="EMBL" id="KAK7470146.1"/>
    </source>
</evidence>
<evidence type="ECO:0000313" key="4">
    <source>
        <dbReference type="Proteomes" id="UP001498398"/>
    </source>
</evidence>
<gene>
    <name evidence="3" type="ORF">VKT23_001586</name>
</gene>
<keyword evidence="4" id="KW-1185">Reference proteome</keyword>